<dbReference type="Proteomes" id="UP001497700">
    <property type="component" value="Unassembled WGS sequence"/>
</dbReference>
<gene>
    <name evidence="1" type="ORF">F4820DRAFT_441172</name>
</gene>
<proteinExistence type="predicted"/>
<reference evidence="1 2" key="1">
    <citation type="journal article" date="2022" name="New Phytol.">
        <title>Ecological generalism drives hyperdiversity of secondary metabolite gene clusters in xylarialean endophytes.</title>
        <authorList>
            <person name="Franco M.E.E."/>
            <person name="Wisecaver J.H."/>
            <person name="Arnold A.E."/>
            <person name="Ju Y.M."/>
            <person name="Slot J.C."/>
            <person name="Ahrendt S."/>
            <person name="Moore L.P."/>
            <person name="Eastman K.E."/>
            <person name="Scott K."/>
            <person name="Konkel Z."/>
            <person name="Mondo S.J."/>
            <person name="Kuo A."/>
            <person name="Hayes R.D."/>
            <person name="Haridas S."/>
            <person name="Andreopoulos B."/>
            <person name="Riley R."/>
            <person name="LaButti K."/>
            <person name="Pangilinan J."/>
            <person name="Lipzen A."/>
            <person name="Amirebrahimi M."/>
            <person name="Yan J."/>
            <person name="Adam C."/>
            <person name="Keymanesh K."/>
            <person name="Ng V."/>
            <person name="Louie K."/>
            <person name="Northen T."/>
            <person name="Drula E."/>
            <person name="Henrissat B."/>
            <person name="Hsieh H.M."/>
            <person name="Youens-Clark K."/>
            <person name="Lutzoni F."/>
            <person name="Miadlikowska J."/>
            <person name="Eastwood D.C."/>
            <person name="Hamelin R.C."/>
            <person name="Grigoriev I.V."/>
            <person name="U'Ren J.M."/>
        </authorList>
    </citation>
    <scope>NUCLEOTIDE SEQUENCE [LARGE SCALE GENOMIC DNA]</scope>
    <source>
        <strain evidence="1 2">CBS 119005</strain>
    </source>
</reference>
<protein>
    <submittedName>
        <fullName evidence="1">Ribonuclease H1</fullName>
    </submittedName>
</protein>
<sequence>MVYTMEFRVDGGCRGNGTESAIGAAAACRFFRGGSHKTRTQALDTYEYNATNQRAEILAMTIALDWVLEKFKELNSYPRLRVKIYSDSRYAIGCMNEWIAKWSRNGWRNSQGKPVANRDLIEEASLLNDAVKELGTIRYIYIPREENMIADAACNDALDELEDDDDLTSTDSSTGFYGYRTSRVPWGWWT</sequence>
<dbReference type="EMBL" id="MU393668">
    <property type="protein sequence ID" value="KAI4858972.1"/>
    <property type="molecule type" value="Genomic_DNA"/>
</dbReference>
<evidence type="ECO:0000313" key="1">
    <source>
        <dbReference type="EMBL" id="KAI4858972.1"/>
    </source>
</evidence>
<evidence type="ECO:0000313" key="2">
    <source>
        <dbReference type="Proteomes" id="UP001497700"/>
    </source>
</evidence>
<comment type="caution">
    <text evidence="1">The sequence shown here is derived from an EMBL/GenBank/DDBJ whole genome shotgun (WGS) entry which is preliminary data.</text>
</comment>
<organism evidence="1 2">
    <name type="scientific">Hypoxylon rubiginosum</name>
    <dbReference type="NCBI Taxonomy" id="110542"/>
    <lineage>
        <taxon>Eukaryota</taxon>
        <taxon>Fungi</taxon>
        <taxon>Dikarya</taxon>
        <taxon>Ascomycota</taxon>
        <taxon>Pezizomycotina</taxon>
        <taxon>Sordariomycetes</taxon>
        <taxon>Xylariomycetidae</taxon>
        <taxon>Xylariales</taxon>
        <taxon>Hypoxylaceae</taxon>
        <taxon>Hypoxylon</taxon>
    </lineage>
</organism>
<keyword evidence="2" id="KW-1185">Reference proteome</keyword>
<accession>A0ACB9YID9</accession>
<name>A0ACB9YID9_9PEZI</name>